<accession>A0A381QF91</accession>
<evidence type="ECO:0000313" key="5">
    <source>
        <dbReference type="EMBL" id="SUZ77564.1"/>
    </source>
</evidence>
<comment type="similarity">
    <text evidence="1">Belongs to the Gfo/Idh/MocA family.</text>
</comment>
<dbReference type="GO" id="GO:0000166">
    <property type="term" value="F:nucleotide binding"/>
    <property type="evidence" value="ECO:0007669"/>
    <property type="project" value="InterPro"/>
</dbReference>
<dbReference type="SUPFAM" id="SSF55347">
    <property type="entry name" value="Glyceraldehyde-3-phosphate dehydrogenase-like, C-terminal domain"/>
    <property type="match status" value="1"/>
</dbReference>
<dbReference type="Pfam" id="PF22725">
    <property type="entry name" value="GFO_IDH_MocA_C3"/>
    <property type="match status" value="1"/>
</dbReference>
<dbReference type="PANTHER" id="PTHR22604:SF105">
    <property type="entry name" value="TRANS-1,2-DIHYDROBENZENE-1,2-DIOL DEHYDROGENASE"/>
    <property type="match status" value="1"/>
</dbReference>
<dbReference type="InterPro" id="IPR036291">
    <property type="entry name" value="NAD(P)-bd_dom_sf"/>
</dbReference>
<dbReference type="Gene3D" id="3.40.50.720">
    <property type="entry name" value="NAD(P)-binding Rossmann-like Domain"/>
    <property type="match status" value="1"/>
</dbReference>
<dbReference type="AlphaFoldDB" id="A0A381QF91"/>
<organism evidence="5">
    <name type="scientific">marine metagenome</name>
    <dbReference type="NCBI Taxonomy" id="408172"/>
    <lineage>
        <taxon>unclassified sequences</taxon>
        <taxon>metagenomes</taxon>
        <taxon>ecological metagenomes</taxon>
    </lineage>
</organism>
<dbReference type="PANTHER" id="PTHR22604">
    <property type="entry name" value="OXIDOREDUCTASES"/>
    <property type="match status" value="1"/>
</dbReference>
<reference evidence="5" key="1">
    <citation type="submission" date="2018-05" db="EMBL/GenBank/DDBJ databases">
        <authorList>
            <person name="Lanie J.A."/>
            <person name="Ng W.-L."/>
            <person name="Kazmierczak K.M."/>
            <person name="Andrzejewski T.M."/>
            <person name="Davidsen T.M."/>
            <person name="Wayne K.J."/>
            <person name="Tettelin H."/>
            <person name="Glass J.I."/>
            <person name="Rusch D."/>
            <person name="Podicherti R."/>
            <person name="Tsui H.-C.T."/>
            <person name="Winkler M.E."/>
        </authorList>
    </citation>
    <scope>NUCLEOTIDE SEQUENCE</scope>
</reference>
<dbReference type="Gene3D" id="3.30.360.10">
    <property type="entry name" value="Dihydrodipicolinate Reductase, domain 2"/>
    <property type="match status" value="1"/>
</dbReference>
<evidence type="ECO:0000256" key="2">
    <source>
        <dbReference type="ARBA" id="ARBA00023002"/>
    </source>
</evidence>
<dbReference type="Pfam" id="PF01408">
    <property type="entry name" value="GFO_IDH_MocA"/>
    <property type="match status" value="1"/>
</dbReference>
<evidence type="ECO:0000256" key="1">
    <source>
        <dbReference type="ARBA" id="ARBA00010928"/>
    </source>
</evidence>
<proteinExistence type="inferred from homology"/>
<dbReference type="EMBL" id="UINC01001321">
    <property type="protein sequence ID" value="SUZ77564.1"/>
    <property type="molecule type" value="Genomic_DNA"/>
</dbReference>
<feature type="domain" description="Gfo/Idh/MocA-like oxidoreductase N-terminal" evidence="3">
    <location>
        <begin position="6"/>
        <end position="123"/>
    </location>
</feature>
<dbReference type="SUPFAM" id="SSF51735">
    <property type="entry name" value="NAD(P)-binding Rossmann-fold domains"/>
    <property type="match status" value="1"/>
</dbReference>
<dbReference type="InterPro" id="IPR050984">
    <property type="entry name" value="Gfo/Idh/MocA_domain"/>
</dbReference>
<keyword evidence="2" id="KW-0560">Oxidoreductase</keyword>
<sequence>MAEPLRIGTLGAAGITPAALMEPAKENDNVVVTAVAARDRDRAERFAERHHIQTVYDQYDDVIADESVDAIYNPLPISHHLEYTVKALRAGKHVLCEKSFALNANEAEEMHLVAEETGLVLIEAFHYRYHPIFHRALEIVDSGVLGTLEHIDARFVVGTPNAENIRMHYETGGGATMDMGCYPISWLRHITREEPRVISAIAQIGNPEVDLRLEIDYELGNGLTAKTVGSMCDSGFAADMEVRGSSGRMLVVNPLVPQHGNKIELTVGTESTEEEFTRRPTYSFQLEAFVDAVRNGTRLPTDSADAVKQMKVIDSAYLAAGMRTR</sequence>
<protein>
    <submittedName>
        <fullName evidence="5">Uncharacterized protein</fullName>
    </submittedName>
</protein>
<dbReference type="InterPro" id="IPR000683">
    <property type="entry name" value="Gfo/Idh/MocA-like_OxRdtase_N"/>
</dbReference>
<feature type="domain" description="GFO/IDH/MocA-like oxidoreductase" evidence="4">
    <location>
        <begin position="133"/>
        <end position="248"/>
    </location>
</feature>
<evidence type="ECO:0000259" key="3">
    <source>
        <dbReference type="Pfam" id="PF01408"/>
    </source>
</evidence>
<dbReference type="InterPro" id="IPR055170">
    <property type="entry name" value="GFO_IDH_MocA-like_dom"/>
</dbReference>
<gene>
    <name evidence="5" type="ORF">METZ01_LOCUS30418</name>
</gene>
<name>A0A381QF91_9ZZZZ</name>
<dbReference type="GO" id="GO:0016491">
    <property type="term" value="F:oxidoreductase activity"/>
    <property type="evidence" value="ECO:0007669"/>
    <property type="project" value="UniProtKB-KW"/>
</dbReference>
<evidence type="ECO:0000259" key="4">
    <source>
        <dbReference type="Pfam" id="PF22725"/>
    </source>
</evidence>